<feature type="signal peptide" evidence="6">
    <location>
        <begin position="1"/>
        <end position="22"/>
    </location>
</feature>
<dbReference type="PANTHER" id="PTHR30222">
    <property type="entry name" value="SPERMIDINE/PUTRESCINE-BINDING PERIPLASMIC PROTEIN"/>
    <property type="match status" value="1"/>
</dbReference>
<organism evidence="7 8">
    <name type="scientific">Thermoclostridium caenicola</name>
    <dbReference type="NCBI Taxonomy" id="659425"/>
    <lineage>
        <taxon>Bacteria</taxon>
        <taxon>Bacillati</taxon>
        <taxon>Bacillota</taxon>
        <taxon>Clostridia</taxon>
        <taxon>Eubacteriales</taxon>
        <taxon>Oscillospiraceae</taxon>
        <taxon>Thermoclostridium</taxon>
    </lineage>
</organism>
<accession>A0A1M6HUM6</accession>
<name>A0A1M6HUM6_9FIRM</name>
<evidence type="ECO:0000256" key="1">
    <source>
        <dbReference type="ARBA" id="ARBA00004418"/>
    </source>
</evidence>
<dbReference type="CDD" id="cd13590">
    <property type="entry name" value="PBP2_PotD_PotF_like"/>
    <property type="match status" value="1"/>
</dbReference>
<evidence type="ECO:0000313" key="7">
    <source>
        <dbReference type="EMBL" id="SHJ25808.1"/>
    </source>
</evidence>
<evidence type="ECO:0000256" key="3">
    <source>
        <dbReference type="ARBA" id="ARBA00022729"/>
    </source>
</evidence>
<evidence type="ECO:0000256" key="5">
    <source>
        <dbReference type="PIRSR" id="PIRSR019574-1"/>
    </source>
</evidence>
<feature type="binding site" evidence="5">
    <location>
        <position position="86"/>
    </location>
    <ligand>
        <name>spermidine</name>
        <dbReference type="ChEBI" id="CHEBI:57834"/>
    </ligand>
</feature>
<protein>
    <submittedName>
        <fullName evidence="7">Spermidine/putrescine transport system substrate-binding protein</fullName>
    </submittedName>
</protein>
<feature type="chain" id="PRO_5039537269" evidence="6">
    <location>
        <begin position="23"/>
        <end position="354"/>
    </location>
</feature>
<dbReference type="InterPro" id="IPR001188">
    <property type="entry name" value="Sperm_putr-bd"/>
</dbReference>
<evidence type="ECO:0000256" key="4">
    <source>
        <dbReference type="ARBA" id="ARBA00022764"/>
    </source>
</evidence>
<comment type="subcellular location">
    <subcellularLocation>
        <location evidence="1">Periplasm</location>
    </subcellularLocation>
</comment>
<dbReference type="OrthoDB" id="9769319at2"/>
<dbReference type="PIRSF" id="PIRSF019574">
    <property type="entry name" value="Periplasmic_polyamine_BP"/>
    <property type="match status" value="1"/>
</dbReference>
<evidence type="ECO:0000256" key="2">
    <source>
        <dbReference type="ARBA" id="ARBA00022448"/>
    </source>
</evidence>
<proteinExistence type="predicted"/>
<sequence length="354" mass="40542">MKKILASVIVAAILISMAFSLSGCGEEQVVLNVFNWGEYIDESLLDEFEKQTGIKINYKTYDTNETMLAKLEAGGSSYDVVFPSDYAVSEMIRKDMLLPLDFENIPNYKYVDERLKNLEYDPENKYSVPYFWGTIGILYNKNMVDDPVDTWDILWNPKYAGQILMKKDVRDAMGASLKRLGYSMNSTNDEELKQAQQALLEQKKIVTGYYGDEIKDMIANGDAAMGLTYSGDFMDLYWDESADFSHIGFGIPKEGTNLWFDCMVIPKSCKHKKEAEMFINFMLDPEISYQNSIAVGYTSPNVEALNRIRQEMPEVFELPAFWPDDSILENSDVYVDLGDYKSVYNQLWTEVLVD</sequence>
<feature type="binding site" evidence="5">
    <location>
        <position position="38"/>
    </location>
    <ligand>
        <name>spermidine</name>
        <dbReference type="ChEBI" id="CHEBI:57834"/>
    </ligand>
</feature>
<dbReference type="Gene3D" id="3.40.190.10">
    <property type="entry name" value="Periplasmic binding protein-like II"/>
    <property type="match status" value="2"/>
</dbReference>
<dbReference type="SUPFAM" id="SSF53850">
    <property type="entry name" value="Periplasmic binding protein-like II"/>
    <property type="match status" value="1"/>
</dbReference>
<keyword evidence="3 6" id="KW-0732">Signal</keyword>
<dbReference type="GO" id="GO:0019808">
    <property type="term" value="F:polyamine binding"/>
    <property type="evidence" value="ECO:0007669"/>
    <property type="project" value="InterPro"/>
</dbReference>
<evidence type="ECO:0000256" key="6">
    <source>
        <dbReference type="SAM" id="SignalP"/>
    </source>
</evidence>
<dbReference type="AlphaFoldDB" id="A0A1M6HUM6"/>
<dbReference type="PRINTS" id="PR00909">
    <property type="entry name" value="SPERMDNBNDNG"/>
</dbReference>
<dbReference type="PANTHER" id="PTHR30222:SF17">
    <property type="entry name" value="SPERMIDINE_PUTRESCINE-BINDING PERIPLASMIC PROTEIN"/>
    <property type="match status" value="1"/>
</dbReference>
<evidence type="ECO:0000313" key="8">
    <source>
        <dbReference type="Proteomes" id="UP000324781"/>
    </source>
</evidence>
<dbReference type="Pfam" id="PF13416">
    <property type="entry name" value="SBP_bac_8"/>
    <property type="match status" value="1"/>
</dbReference>
<keyword evidence="4" id="KW-0574">Periplasm</keyword>
<dbReference type="InterPro" id="IPR006059">
    <property type="entry name" value="SBP"/>
</dbReference>
<gene>
    <name evidence="7" type="ORF">SAMN05444373_103526</name>
</gene>
<reference evidence="7 8" key="1">
    <citation type="submission" date="2016-11" db="EMBL/GenBank/DDBJ databases">
        <authorList>
            <person name="Varghese N."/>
            <person name="Submissions S."/>
        </authorList>
    </citation>
    <scope>NUCLEOTIDE SEQUENCE [LARGE SCALE GENOMIC DNA]</scope>
    <source>
        <strain evidence="7 8">DSM 19027</strain>
    </source>
</reference>
<dbReference type="GO" id="GO:0015846">
    <property type="term" value="P:polyamine transport"/>
    <property type="evidence" value="ECO:0007669"/>
    <property type="project" value="InterPro"/>
</dbReference>
<dbReference type="PROSITE" id="PS51257">
    <property type="entry name" value="PROKAR_LIPOPROTEIN"/>
    <property type="match status" value="1"/>
</dbReference>
<dbReference type="RefSeq" id="WP_149679072.1">
    <property type="nucleotide sequence ID" value="NZ_FQZP01000035.1"/>
</dbReference>
<keyword evidence="2" id="KW-0813">Transport</keyword>
<dbReference type="GO" id="GO:0042597">
    <property type="term" value="C:periplasmic space"/>
    <property type="evidence" value="ECO:0007669"/>
    <property type="project" value="UniProtKB-SubCell"/>
</dbReference>
<dbReference type="Proteomes" id="UP000324781">
    <property type="component" value="Unassembled WGS sequence"/>
</dbReference>
<keyword evidence="8" id="KW-1185">Reference proteome</keyword>
<dbReference type="EMBL" id="FQZP01000035">
    <property type="protein sequence ID" value="SHJ25808.1"/>
    <property type="molecule type" value="Genomic_DNA"/>
</dbReference>